<comment type="caution">
    <text evidence="2">The sequence shown here is derived from an EMBL/GenBank/DDBJ whole genome shotgun (WGS) entry which is preliminary data.</text>
</comment>
<name>A0A815S3S2_9BILA</name>
<feature type="non-terminal residue" evidence="2">
    <location>
        <position position="1"/>
    </location>
</feature>
<dbReference type="AlphaFoldDB" id="A0A815S3S2"/>
<organism evidence="2 3">
    <name type="scientific">Adineta steineri</name>
    <dbReference type="NCBI Taxonomy" id="433720"/>
    <lineage>
        <taxon>Eukaryota</taxon>
        <taxon>Metazoa</taxon>
        <taxon>Spiralia</taxon>
        <taxon>Gnathifera</taxon>
        <taxon>Rotifera</taxon>
        <taxon>Eurotatoria</taxon>
        <taxon>Bdelloidea</taxon>
        <taxon>Adinetida</taxon>
        <taxon>Adinetidae</taxon>
        <taxon>Adineta</taxon>
    </lineage>
</organism>
<accession>A0A815S3S2</accession>
<evidence type="ECO:0000256" key="1">
    <source>
        <dbReference type="SAM" id="Coils"/>
    </source>
</evidence>
<reference evidence="2" key="1">
    <citation type="submission" date="2021-02" db="EMBL/GenBank/DDBJ databases">
        <authorList>
            <person name="Nowell W R."/>
        </authorList>
    </citation>
    <scope>NUCLEOTIDE SEQUENCE</scope>
</reference>
<feature type="coiled-coil region" evidence="1">
    <location>
        <begin position="73"/>
        <end position="100"/>
    </location>
</feature>
<dbReference type="EMBL" id="CAJNOG010002052">
    <property type="protein sequence ID" value="CAF1487033.1"/>
    <property type="molecule type" value="Genomic_DNA"/>
</dbReference>
<keyword evidence="1" id="KW-0175">Coiled coil</keyword>
<evidence type="ECO:0000313" key="2">
    <source>
        <dbReference type="EMBL" id="CAF1487033.1"/>
    </source>
</evidence>
<sequence length="103" mass="11972">VESYRQVMKDVMVVKTVLHQLDRLLKHSDGANMTDSMIGSFHEFHDSVINARRYSTCTIDGNLRNSIDENSSYDDLLKEIISLRKEKEQDKQTIKLLQEQMVV</sequence>
<gene>
    <name evidence="2" type="ORF">JYZ213_LOCUS42703</name>
</gene>
<protein>
    <submittedName>
        <fullName evidence="2">Uncharacterized protein</fullName>
    </submittedName>
</protein>
<proteinExistence type="predicted"/>
<dbReference type="Proteomes" id="UP000663845">
    <property type="component" value="Unassembled WGS sequence"/>
</dbReference>
<evidence type="ECO:0000313" key="3">
    <source>
        <dbReference type="Proteomes" id="UP000663845"/>
    </source>
</evidence>